<gene>
    <name evidence="2" type="ORF">FDK13_28115</name>
</gene>
<dbReference type="Gene3D" id="3.30.559.30">
    <property type="entry name" value="Nonribosomal peptide synthetase, condensation domain"/>
    <property type="match status" value="1"/>
</dbReference>
<keyword evidence="3" id="KW-1185">Reference proteome</keyword>
<dbReference type="Pfam" id="PF00668">
    <property type="entry name" value="Condensation"/>
    <property type="match status" value="1"/>
</dbReference>
<dbReference type="PANTHER" id="PTHR28037">
    <property type="entry name" value="ALCOHOL O-ACETYLTRANSFERASE 1-RELATED"/>
    <property type="match status" value="1"/>
</dbReference>
<feature type="domain" description="Condensation" evidence="1">
    <location>
        <begin position="16"/>
        <end position="144"/>
    </location>
</feature>
<dbReference type="PANTHER" id="PTHR28037:SF1">
    <property type="entry name" value="ALCOHOL O-ACETYLTRANSFERASE 1-RELATED"/>
    <property type="match status" value="1"/>
</dbReference>
<dbReference type="InterPro" id="IPR001242">
    <property type="entry name" value="Condensation_dom"/>
</dbReference>
<evidence type="ECO:0000313" key="2">
    <source>
        <dbReference type="EMBL" id="TKT87971.1"/>
    </source>
</evidence>
<dbReference type="EMBL" id="SZVO01000017">
    <property type="protein sequence ID" value="TKT87971.1"/>
    <property type="molecule type" value="Genomic_DNA"/>
</dbReference>
<protein>
    <recommendedName>
        <fullName evidence="1">Condensation domain-containing protein</fullName>
    </recommendedName>
</protein>
<dbReference type="OrthoDB" id="5562587at2"/>
<proteinExistence type="predicted"/>
<dbReference type="AlphaFoldDB" id="A0A4U6CWF3"/>
<dbReference type="Gene3D" id="3.30.559.10">
    <property type="entry name" value="Chloramphenicol acetyltransferase-like domain"/>
    <property type="match status" value="1"/>
</dbReference>
<evidence type="ECO:0000259" key="1">
    <source>
        <dbReference type="Pfam" id="PF00668"/>
    </source>
</evidence>
<dbReference type="Proteomes" id="UP000304900">
    <property type="component" value="Unassembled WGS sequence"/>
</dbReference>
<organism evidence="2 3">
    <name type="scientific">Dyadobacter frigoris</name>
    <dbReference type="NCBI Taxonomy" id="2576211"/>
    <lineage>
        <taxon>Bacteria</taxon>
        <taxon>Pseudomonadati</taxon>
        <taxon>Bacteroidota</taxon>
        <taxon>Cytophagia</taxon>
        <taxon>Cytophagales</taxon>
        <taxon>Spirosomataceae</taxon>
        <taxon>Dyadobacter</taxon>
    </lineage>
</organism>
<dbReference type="SUPFAM" id="SSF52777">
    <property type="entry name" value="CoA-dependent acyltransferases"/>
    <property type="match status" value="2"/>
</dbReference>
<comment type="caution">
    <text evidence="2">The sequence shown here is derived from an EMBL/GenBank/DDBJ whole genome shotgun (WGS) entry which is preliminary data.</text>
</comment>
<evidence type="ECO:0000313" key="3">
    <source>
        <dbReference type="Proteomes" id="UP000304900"/>
    </source>
</evidence>
<accession>A0A4U6CWF3</accession>
<name>A0A4U6CWF3_9BACT</name>
<sequence>MKRKMSFLEGSMFAGRNTPVNLIFTVTIEGYLSRGNLENALRKVQNRHPLLKIVVWPDENEIPWYVSPDKIRPIPLRIVERNSDKDWQKEAEKEWHTLFESEIEPLARLVWVKSDRTSELILVCHHCICDATSVIHLMREILELTDNPNMDIGSYQAISSIRDLVPVEIQDSRVNIFKANLVAGATRLYLGAVSWMKEKKKDNFYTINWKLDSDITSVILEKCKEQGLSINTVLCLAFLKAFENVRHLSTNRRVFCSVDARRFLPEIGSDHLFPFPVMIDLSLRNNKYSFWDQARFLRDKLYKEIEKTDIRKILMYTEHLVPLLPKSIRYAKAGKGLHDFAFANLGKIKIRENYENFSVRNVYSPSSRFPMGNPTKISTSTFRGQIDFVFTSEEEFLSYKDALVIKENAMQLLLNQTATHESSVF</sequence>
<dbReference type="RefSeq" id="WP_137343357.1">
    <property type="nucleotide sequence ID" value="NZ_SZVO01000017.1"/>
</dbReference>
<dbReference type="GO" id="GO:0003824">
    <property type="term" value="F:catalytic activity"/>
    <property type="evidence" value="ECO:0007669"/>
    <property type="project" value="InterPro"/>
</dbReference>
<reference evidence="2 3" key="1">
    <citation type="submission" date="2019-05" db="EMBL/GenBank/DDBJ databases">
        <title>Dyadobacter AR-3-8 sp. nov., isolated from arctic soil.</title>
        <authorList>
            <person name="Chaudhary D.K."/>
        </authorList>
    </citation>
    <scope>NUCLEOTIDE SEQUENCE [LARGE SCALE GENOMIC DNA]</scope>
    <source>
        <strain evidence="2 3">AR-3-8</strain>
    </source>
</reference>
<dbReference type="InterPro" id="IPR023213">
    <property type="entry name" value="CAT-like_dom_sf"/>
</dbReference>
<dbReference type="InterPro" id="IPR052058">
    <property type="entry name" value="Alcohol_O-acetyltransferase"/>
</dbReference>